<name>A0A2T7FVD0_9RHOB</name>
<reference evidence="1 2" key="1">
    <citation type="submission" date="2018-04" db="EMBL/GenBank/DDBJ databases">
        <title>Pelagivirga bohaiensis gen. nov., sp. nov., a bacterium isolated from the Bohai Sea.</title>
        <authorList>
            <person name="Ji X."/>
        </authorList>
    </citation>
    <scope>NUCLEOTIDE SEQUENCE [LARGE SCALE GENOMIC DNA]</scope>
    <source>
        <strain evidence="1 2">BH-SD16</strain>
    </source>
</reference>
<comment type="caution">
    <text evidence="1">The sequence shown here is derived from an EMBL/GenBank/DDBJ whole genome shotgun (WGS) entry which is preliminary data.</text>
</comment>
<organism evidence="1 2">
    <name type="scientific">Thalassorhabdomicrobium marinisediminis</name>
    <dbReference type="NCBI Taxonomy" id="2170577"/>
    <lineage>
        <taxon>Bacteria</taxon>
        <taxon>Pseudomonadati</taxon>
        <taxon>Pseudomonadota</taxon>
        <taxon>Alphaproteobacteria</taxon>
        <taxon>Rhodobacterales</taxon>
        <taxon>Paracoccaceae</taxon>
        <taxon>Thalassorhabdomicrobium</taxon>
    </lineage>
</organism>
<accession>A0A2T7FVD0</accession>
<keyword evidence="2" id="KW-1185">Reference proteome</keyword>
<evidence type="ECO:0000313" key="2">
    <source>
        <dbReference type="Proteomes" id="UP000244817"/>
    </source>
</evidence>
<evidence type="ECO:0000313" key="1">
    <source>
        <dbReference type="EMBL" id="PVA06117.1"/>
    </source>
</evidence>
<dbReference type="OrthoDB" id="7306418at2"/>
<gene>
    <name evidence="1" type="ORF">DC363_12460</name>
</gene>
<sequence length="167" mass="17892">MIKPHAYDTFTLSYGGNTVALRPSLRAATHLEQLHTGFPNLLKKVAEGDTATLREIITSAATDRTAAHNILSAMAGAKLKNVQKAAIKAAYAVIQAILTPNPDIAEKPTEATAPAKPVEWADLFNDLYRIATGWLGWPPETAWAATIPEITEAFEGHTAKLKAIHGG</sequence>
<dbReference type="AlphaFoldDB" id="A0A2T7FVD0"/>
<protein>
    <recommendedName>
        <fullName evidence="3">Phage tail assembly chaperone</fullName>
    </recommendedName>
</protein>
<dbReference type="EMBL" id="QCYG01000007">
    <property type="protein sequence ID" value="PVA06117.1"/>
    <property type="molecule type" value="Genomic_DNA"/>
</dbReference>
<evidence type="ECO:0008006" key="3">
    <source>
        <dbReference type="Google" id="ProtNLM"/>
    </source>
</evidence>
<proteinExistence type="predicted"/>
<dbReference type="Proteomes" id="UP000244817">
    <property type="component" value="Unassembled WGS sequence"/>
</dbReference>
<dbReference type="RefSeq" id="WP_108641485.1">
    <property type="nucleotide sequence ID" value="NZ_QCYG01000007.1"/>
</dbReference>